<dbReference type="Pfam" id="PF13561">
    <property type="entry name" value="adh_short_C2"/>
    <property type="match status" value="1"/>
</dbReference>
<dbReference type="EMBL" id="CABPSQ010000006">
    <property type="protein sequence ID" value="VVE70126.1"/>
    <property type="molecule type" value="Genomic_DNA"/>
</dbReference>
<keyword evidence="5" id="KW-1185">Reference proteome</keyword>
<dbReference type="Gene3D" id="3.40.50.720">
    <property type="entry name" value="NAD(P)-binding Rossmann-like Domain"/>
    <property type="match status" value="1"/>
</dbReference>
<dbReference type="InterPro" id="IPR002347">
    <property type="entry name" value="SDR_fam"/>
</dbReference>
<dbReference type="RefSeq" id="WP_246190285.1">
    <property type="nucleotide sequence ID" value="NZ_CABPSQ010000006.1"/>
</dbReference>
<organism evidence="4 5">
    <name type="scientific">Pandoraea captiosa</name>
    <dbReference type="NCBI Taxonomy" id="2508302"/>
    <lineage>
        <taxon>Bacteria</taxon>
        <taxon>Pseudomonadati</taxon>
        <taxon>Pseudomonadota</taxon>
        <taxon>Betaproteobacteria</taxon>
        <taxon>Burkholderiales</taxon>
        <taxon>Burkholderiaceae</taxon>
        <taxon>Pandoraea</taxon>
    </lineage>
</organism>
<dbReference type="InterPro" id="IPR051122">
    <property type="entry name" value="SDR_DHRS6-like"/>
</dbReference>
<dbReference type="SMART" id="SM00822">
    <property type="entry name" value="PKS_KR"/>
    <property type="match status" value="1"/>
</dbReference>
<dbReference type="InterPro" id="IPR057326">
    <property type="entry name" value="KR_dom"/>
</dbReference>
<evidence type="ECO:0000313" key="5">
    <source>
        <dbReference type="Proteomes" id="UP000414136"/>
    </source>
</evidence>
<dbReference type="PRINTS" id="PR00081">
    <property type="entry name" value="GDHRDH"/>
</dbReference>
<dbReference type="GO" id="GO:0016491">
    <property type="term" value="F:oxidoreductase activity"/>
    <property type="evidence" value="ECO:0007669"/>
    <property type="project" value="UniProtKB-KW"/>
</dbReference>
<dbReference type="CDD" id="cd05233">
    <property type="entry name" value="SDR_c"/>
    <property type="match status" value="1"/>
</dbReference>
<name>A0A5E5AAI6_9BURK</name>
<protein>
    <submittedName>
        <fullName evidence="4">3-oxoacyl-ACP reductase</fullName>
    </submittedName>
</protein>
<comment type="similarity">
    <text evidence="1">Belongs to the short-chain dehydrogenases/reductases (SDR) family.</text>
</comment>
<sequence length="262" mass="27093">MPNEMRSPGPKTGVIVTGAASGIGLATASELAAVGRPVALWDINEAAVQENVRRLRETFDVAVVGVQVDLREPAALAPAIRASREGIGALGGLVHAAGVVKATGIEGLTPEVWDDGLNVHLRALALLVQALLPDLRSHPGSAVVAIASMNATLGNGLIPIYTAAKGGVISLVRSLADSLANEGIRINTVSPGMIDTPMLSGGAGPEVQEALAAKWRERILLGRIGRPEEVARVVRFLLSDEASYVTAAEIVVDGGNISSQRF</sequence>
<dbReference type="Proteomes" id="UP000414136">
    <property type="component" value="Unassembled WGS sequence"/>
</dbReference>
<evidence type="ECO:0000259" key="3">
    <source>
        <dbReference type="SMART" id="SM00822"/>
    </source>
</evidence>
<evidence type="ECO:0000313" key="4">
    <source>
        <dbReference type="EMBL" id="VVE70126.1"/>
    </source>
</evidence>
<accession>A0A5E5AAI6</accession>
<dbReference type="PANTHER" id="PTHR43477:SF1">
    <property type="entry name" value="DIHYDROANTICAPSIN 7-DEHYDROGENASE"/>
    <property type="match status" value="1"/>
</dbReference>
<feature type="domain" description="Ketoreductase" evidence="3">
    <location>
        <begin position="13"/>
        <end position="192"/>
    </location>
</feature>
<evidence type="ECO:0000256" key="2">
    <source>
        <dbReference type="ARBA" id="ARBA00023002"/>
    </source>
</evidence>
<proteinExistence type="inferred from homology"/>
<dbReference type="PROSITE" id="PS00061">
    <property type="entry name" value="ADH_SHORT"/>
    <property type="match status" value="1"/>
</dbReference>
<dbReference type="FunFam" id="3.40.50.720:FF:000084">
    <property type="entry name" value="Short-chain dehydrogenase reductase"/>
    <property type="match status" value="1"/>
</dbReference>
<dbReference type="InterPro" id="IPR020904">
    <property type="entry name" value="Sc_DH/Rdtase_CS"/>
</dbReference>
<evidence type="ECO:0000256" key="1">
    <source>
        <dbReference type="ARBA" id="ARBA00006484"/>
    </source>
</evidence>
<reference evidence="4 5" key="1">
    <citation type="submission" date="2019-08" db="EMBL/GenBank/DDBJ databases">
        <authorList>
            <person name="Peeters C."/>
        </authorList>
    </citation>
    <scope>NUCLEOTIDE SEQUENCE [LARGE SCALE GENOMIC DNA]</scope>
    <source>
        <strain evidence="4 5">LMG 31118</strain>
    </source>
</reference>
<keyword evidence="2" id="KW-0560">Oxidoreductase</keyword>
<dbReference type="AlphaFoldDB" id="A0A5E5AAI6"/>
<dbReference type="InterPro" id="IPR036291">
    <property type="entry name" value="NAD(P)-bd_dom_sf"/>
</dbReference>
<dbReference type="PRINTS" id="PR00080">
    <property type="entry name" value="SDRFAMILY"/>
</dbReference>
<dbReference type="PANTHER" id="PTHR43477">
    <property type="entry name" value="DIHYDROANTICAPSIN 7-DEHYDROGENASE"/>
    <property type="match status" value="1"/>
</dbReference>
<dbReference type="SUPFAM" id="SSF51735">
    <property type="entry name" value="NAD(P)-binding Rossmann-fold domains"/>
    <property type="match status" value="1"/>
</dbReference>
<gene>
    <name evidence="4" type="ORF">PCA31118_03437</name>
</gene>